<dbReference type="NCBIfam" id="NF004887">
    <property type="entry name" value="PRK06249.1"/>
    <property type="match status" value="1"/>
</dbReference>
<comment type="function">
    <text evidence="10">Catalyzes the NADPH-dependent reduction of ketopantoate into pantoic acid.</text>
</comment>
<dbReference type="PANTHER" id="PTHR21708">
    <property type="entry name" value="PROBABLE 2-DEHYDROPANTOATE 2-REDUCTASE"/>
    <property type="match status" value="1"/>
</dbReference>
<dbReference type="Gene3D" id="3.40.50.720">
    <property type="entry name" value="NAD(P)-binding Rossmann-like Domain"/>
    <property type="match status" value="1"/>
</dbReference>
<dbReference type="FunFam" id="1.10.1040.10:FF:000017">
    <property type="entry name" value="2-dehydropantoate 2-reductase"/>
    <property type="match status" value="1"/>
</dbReference>
<organism evidence="13 14">
    <name type="scientific">Halopseudomonas bauzanensis</name>
    <dbReference type="NCBI Taxonomy" id="653930"/>
    <lineage>
        <taxon>Bacteria</taxon>
        <taxon>Pseudomonadati</taxon>
        <taxon>Pseudomonadota</taxon>
        <taxon>Gammaproteobacteria</taxon>
        <taxon>Pseudomonadales</taxon>
        <taxon>Pseudomonadaceae</taxon>
        <taxon>Halopseudomonas</taxon>
    </lineage>
</organism>
<dbReference type="Proteomes" id="UP000305198">
    <property type="component" value="Unassembled WGS sequence"/>
</dbReference>
<evidence type="ECO:0000256" key="2">
    <source>
        <dbReference type="ARBA" id="ARBA00007870"/>
    </source>
</evidence>
<comment type="pathway">
    <text evidence="1 10">Cofactor biosynthesis; (R)-pantothenate biosynthesis; (R)-pantoate from 3-methyl-2-oxobutanoate: step 2/2.</text>
</comment>
<evidence type="ECO:0000256" key="1">
    <source>
        <dbReference type="ARBA" id="ARBA00004994"/>
    </source>
</evidence>
<dbReference type="SUPFAM" id="SSF48179">
    <property type="entry name" value="6-phosphogluconate dehydrogenase C-terminal domain-like"/>
    <property type="match status" value="1"/>
</dbReference>
<proteinExistence type="inferred from homology"/>
<dbReference type="InterPro" id="IPR051402">
    <property type="entry name" value="KPR-Related"/>
</dbReference>
<evidence type="ECO:0000256" key="4">
    <source>
        <dbReference type="ARBA" id="ARBA00019465"/>
    </source>
</evidence>
<evidence type="ECO:0000259" key="11">
    <source>
        <dbReference type="Pfam" id="PF02558"/>
    </source>
</evidence>
<dbReference type="SUPFAM" id="SSF51735">
    <property type="entry name" value="NAD(P)-binding Rossmann-fold domains"/>
    <property type="match status" value="1"/>
</dbReference>
<dbReference type="Gene3D" id="1.10.1040.10">
    <property type="entry name" value="N-(1-d-carboxylethyl)-l-norvaline Dehydrogenase, domain 2"/>
    <property type="match status" value="1"/>
</dbReference>
<gene>
    <name evidence="13" type="ORF">FA869_07360</name>
</gene>
<accession>A0A4U0YQM2</accession>
<name>A0A4U0YQM2_9GAMM</name>
<dbReference type="GO" id="GO:0015940">
    <property type="term" value="P:pantothenate biosynthetic process"/>
    <property type="evidence" value="ECO:0007669"/>
    <property type="project" value="UniProtKB-UniPathway"/>
</dbReference>
<keyword evidence="7 10" id="KW-0560">Oxidoreductase</keyword>
<evidence type="ECO:0000256" key="3">
    <source>
        <dbReference type="ARBA" id="ARBA00013014"/>
    </source>
</evidence>
<dbReference type="InterPro" id="IPR013752">
    <property type="entry name" value="KPA_reductase"/>
</dbReference>
<evidence type="ECO:0000256" key="8">
    <source>
        <dbReference type="ARBA" id="ARBA00032024"/>
    </source>
</evidence>
<keyword evidence="6 10" id="KW-0521">NADP</keyword>
<dbReference type="InterPro" id="IPR013328">
    <property type="entry name" value="6PGD_dom2"/>
</dbReference>
<evidence type="ECO:0000313" key="14">
    <source>
        <dbReference type="Proteomes" id="UP000305198"/>
    </source>
</evidence>
<dbReference type="InterPro" id="IPR036291">
    <property type="entry name" value="NAD(P)-bd_dom_sf"/>
</dbReference>
<evidence type="ECO:0000313" key="13">
    <source>
        <dbReference type="EMBL" id="TKA92204.1"/>
    </source>
</evidence>
<evidence type="ECO:0000256" key="9">
    <source>
        <dbReference type="ARBA" id="ARBA00048793"/>
    </source>
</evidence>
<evidence type="ECO:0000256" key="7">
    <source>
        <dbReference type="ARBA" id="ARBA00023002"/>
    </source>
</evidence>
<dbReference type="InterPro" id="IPR003710">
    <property type="entry name" value="ApbA"/>
</dbReference>
<dbReference type="UniPathway" id="UPA00028">
    <property type="reaction ID" value="UER00004"/>
</dbReference>
<dbReference type="AlphaFoldDB" id="A0A4U0YQM2"/>
<comment type="similarity">
    <text evidence="2 10">Belongs to the ketopantoate reductase family.</text>
</comment>
<dbReference type="RefSeq" id="WP_136869173.1">
    <property type="nucleotide sequence ID" value="NZ_SWAV01000002.1"/>
</dbReference>
<dbReference type="EC" id="1.1.1.169" evidence="3 10"/>
<keyword evidence="5 10" id="KW-0566">Pantothenate biosynthesis</keyword>
<dbReference type="PANTHER" id="PTHR21708:SF26">
    <property type="entry name" value="2-DEHYDROPANTOATE 2-REDUCTASE"/>
    <property type="match status" value="1"/>
</dbReference>
<dbReference type="InterPro" id="IPR013332">
    <property type="entry name" value="KPR_N"/>
</dbReference>
<feature type="domain" description="Ketopantoate reductase C-terminal" evidence="12">
    <location>
        <begin position="181"/>
        <end position="300"/>
    </location>
</feature>
<evidence type="ECO:0000259" key="12">
    <source>
        <dbReference type="Pfam" id="PF08546"/>
    </source>
</evidence>
<feature type="domain" description="Ketopantoate reductase N-terminal" evidence="11">
    <location>
        <begin position="3"/>
        <end position="152"/>
    </location>
</feature>
<dbReference type="Pfam" id="PF02558">
    <property type="entry name" value="ApbA"/>
    <property type="match status" value="1"/>
</dbReference>
<evidence type="ECO:0000256" key="5">
    <source>
        <dbReference type="ARBA" id="ARBA00022655"/>
    </source>
</evidence>
<dbReference type="GO" id="GO:0005737">
    <property type="term" value="C:cytoplasm"/>
    <property type="evidence" value="ECO:0007669"/>
    <property type="project" value="TreeGrafter"/>
</dbReference>
<dbReference type="NCBIfam" id="TIGR00745">
    <property type="entry name" value="apbA_panE"/>
    <property type="match status" value="1"/>
</dbReference>
<dbReference type="InterPro" id="IPR008927">
    <property type="entry name" value="6-PGluconate_DH-like_C_sf"/>
</dbReference>
<dbReference type="GO" id="GO:0008677">
    <property type="term" value="F:2-dehydropantoate 2-reductase activity"/>
    <property type="evidence" value="ECO:0007669"/>
    <property type="project" value="UniProtKB-EC"/>
</dbReference>
<evidence type="ECO:0000256" key="6">
    <source>
        <dbReference type="ARBA" id="ARBA00022857"/>
    </source>
</evidence>
<protein>
    <recommendedName>
        <fullName evidence="4 10">2-dehydropantoate 2-reductase</fullName>
        <ecNumber evidence="3 10">1.1.1.169</ecNumber>
    </recommendedName>
    <alternativeName>
        <fullName evidence="8 10">Ketopantoate reductase</fullName>
    </alternativeName>
</protein>
<evidence type="ECO:0000256" key="10">
    <source>
        <dbReference type="RuleBase" id="RU362068"/>
    </source>
</evidence>
<comment type="caution">
    <text evidence="13">The sequence shown here is derived from an EMBL/GenBank/DDBJ whole genome shotgun (WGS) entry which is preliminary data.</text>
</comment>
<sequence length="310" mass="33133">MRVAVVGAGAIGGFYGLMLARAGHELHFVVRGDYQTIREVGMQLVSPSEGDFLLAPANVYRDVAELPQCDLILVATKTTSNIDLAPQLAKVAAPGSAVVLLQNGFGVEDTFREQLAPSVNLLGGLCIVSVHRDSPGVIHHFGLGALNVGYHSGEAGQRSAVESMIETTFREAGIELSIMPDLITARWQKLVMNIPFSGLTVLLDSGTRALMVHPATRALVRQLMVEVEAAAALCGHPLPAGYIDEAWAKTDGQPDYQSSMQVDFNAGRPLELDSIYEAPLAAVAAAGGAMPKVEMLYQSLLFLNQRNLQQ</sequence>
<comment type="catalytic activity">
    <reaction evidence="9 10">
        <text>(R)-pantoate + NADP(+) = 2-dehydropantoate + NADPH + H(+)</text>
        <dbReference type="Rhea" id="RHEA:16233"/>
        <dbReference type="ChEBI" id="CHEBI:11561"/>
        <dbReference type="ChEBI" id="CHEBI:15378"/>
        <dbReference type="ChEBI" id="CHEBI:15980"/>
        <dbReference type="ChEBI" id="CHEBI:57783"/>
        <dbReference type="ChEBI" id="CHEBI:58349"/>
        <dbReference type="EC" id="1.1.1.169"/>
    </reaction>
</comment>
<dbReference type="EMBL" id="SWAV01000002">
    <property type="protein sequence ID" value="TKA92204.1"/>
    <property type="molecule type" value="Genomic_DNA"/>
</dbReference>
<reference evidence="13 14" key="1">
    <citation type="submission" date="2019-04" db="EMBL/GenBank/DDBJ databases">
        <title>Crypto-aerobic microbial life in anoxic (sulfidic) marine sediments.</title>
        <authorList>
            <person name="Bhattacharya S."/>
            <person name="Roy C."/>
            <person name="Mondal N."/>
            <person name="Sarkar J."/>
            <person name="Mandal S."/>
            <person name="Rameez M.J."/>
            <person name="Ghosh W."/>
        </authorList>
    </citation>
    <scope>NUCLEOTIDE SEQUENCE [LARGE SCALE GENOMIC DNA]</scope>
    <source>
        <strain evidence="13 14">SBBB</strain>
    </source>
</reference>
<dbReference type="Pfam" id="PF08546">
    <property type="entry name" value="ApbA_C"/>
    <property type="match status" value="1"/>
</dbReference>